<comment type="function">
    <text evidence="2">Catalyzes the hydrolysis of 1,4-dihydroxy-2-naphthoyl-CoA (DHNA-CoA) to 1,4-dihydroxy-2-naphthoate (DHNA), a reaction involved in phylloquinone (vitamin K1) biosynthesis.</text>
</comment>
<comment type="catalytic activity">
    <reaction evidence="2">
        <text>1,4-dihydroxy-2-naphthoyl-CoA + H2O = 1,4-dihydroxy-2-naphthoate + CoA + H(+)</text>
        <dbReference type="Rhea" id="RHEA:26309"/>
        <dbReference type="ChEBI" id="CHEBI:11173"/>
        <dbReference type="ChEBI" id="CHEBI:15377"/>
        <dbReference type="ChEBI" id="CHEBI:15378"/>
        <dbReference type="ChEBI" id="CHEBI:57287"/>
        <dbReference type="ChEBI" id="CHEBI:58897"/>
        <dbReference type="EC" id="3.1.2.28"/>
    </reaction>
</comment>
<dbReference type="PATRIC" id="fig|1527444.3.peg.666"/>
<dbReference type="InterPro" id="IPR022829">
    <property type="entry name" value="DHNA_CoA_hydrolase"/>
</dbReference>
<comment type="pathway">
    <text evidence="2">Cofactor biosynthesis; phylloquinone biosynthesis.</text>
</comment>
<accession>A0A086CH38</accession>
<dbReference type="Pfam" id="PF13279">
    <property type="entry name" value="4HBT_2"/>
    <property type="match status" value="1"/>
</dbReference>
<comment type="similarity">
    <text evidence="2">Belongs to the 4-hydroxybenzoyl-CoA thioesterase family. DHNA-CoA hydrolase subfamily.</text>
</comment>
<dbReference type="HAMAP" id="MF_02101">
    <property type="entry name" value="DHNA_CoA_hydrolase"/>
    <property type="match status" value="1"/>
</dbReference>
<comment type="caution">
    <text evidence="3">The sequence shown here is derived from an EMBL/GenBank/DDBJ whole genome shotgun (WGS) entry which is preliminary data.</text>
</comment>
<dbReference type="Proteomes" id="UP000028922">
    <property type="component" value="Unassembled WGS sequence"/>
</dbReference>
<dbReference type="Gene3D" id="3.10.129.10">
    <property type="entry name" value="Hotdog Thioesterase"/>
    <property type="match status" value="1"/>
</dbReference>
<dbReference type="GO" id="GO:0061522">
    <property type="term" value="F:1,4-dihydroxy-2-naphthoyl-CoA thioesterase activity"/>
    <property type="evidence" value="ECO:0007669"/>
    <property type="project" value="UniProtKB-EC"/>
</dbReference>
<dbReference type="EMBL" id="JPSP01000006">
    <property type="protein sequence ID" value="KFF41502.1"/>
    <property type="molecule type" value="Genomic_DNA"/>
</dbReference>
<proteinExistence type="inferred from homology"/>
<dbReference type="SUPFAM" id="SSF54637">
    <property type="entry name" value="Thioesterase/thiol ester dehydrase-isomerase"/>
    <property type="match status" value="1"/>
</dbReference>
<organism evidence="3 4">
    <name type="scientific">Candidatus Atelocyanobacterium thalassa isolate SIO64986</name>
    <dbReference type="NCBI Taxonomy" id="1527444"/>
    <lineage>
        <taxon>Bacteria</taxon>
        <taxon>Bacillati</taxon>
        <taxon>Cyanobacteriota</taxon>
        <taxon>Cyanophyceae</taxon>
        <taxon>Oscillatoriophycideae</taxon>
        <taxon>Chroococcales</taxon>
        <taxon>Aphanothecaceae</taxon>
        <taxon>Candidatus Atelocyanobacterium</taxon>
        <taxon>Candidatus Atelocyanobacterium thalassae</taxon>
    </lineage>
</organism>
<evidence type="ECO:0000313" key="4">
    <source>
        <dbReference type="Proteomes" id="UP000028922"/>
    </source>
</evidence>
<dbReference type="EC" id="3.1.2.28" evidence="2"/>
<dbReference type="AlphaFoldDB" id="A0A086CH38"/>
<reference evidence="3 4" key="1">
    <citation type="submission" date="2014-08" db="EMBL/GenBank/DDBJ databases">
        <title>Comparative genomics reveals surprising divergence of two closely related strains of uncultivated UCYN-A cyanobacteria.</title>
        <authorList>
            <person name="Bombar D."/>
            <person name="Heller P."/>
            <person name="Sanchez-Baracaldo P."/>
            <person name="Carter B.J."/>
            <person name="Zert J.P."/>
        </authorList>
    </citation>
    <scope>NUCLEOTIDE SEQUENCE [LARGE SCALE GENOMIC DNA]</scope>
</reference>
<evidence type="ECO:0000313" key="3">
    <source>
        <dbReference type="EMBL" id="KFF41502.1"/>
    </source>
</evidence>
<keyword evidence="1 2" id="KW-0378">Hydrolase</keyword>
<dbReference type="UniPathway" id="UPA00995"/>
<feature type="active site" evidence="2">
    <location>
        <position position="13"/>
    </location>
</feature>
<dbReference type="STRING" id="1527444.ucyna2_00698"/>
<dbReference type="UniPathway" id="UPA01057">
    <property type="reaction ID" value="UER01033"/>
</dbReference>
<dbReference type="GO" id="GO:0042372">
    <property type="term" value="P:phylloquinone biosynthetic process"/>
    <property type="evidence" value="ECO:0007669"/>
    <property type="project" value="UniProtKB-UniRule"/>
</dbReference>
<dbReference type="CDD" id="cd00586">
    <property type="entry name" value="4HBT"/>
    <property type="match status" value="1"/>
</dbReference>
<comment type="pathway">
    <text evidence="2">Quinol/quinone metabolism; 1,4-dihydroxy-2-naphthoate biosynthesis; 1,4-dihydroxy-2-naphthoate from chorismate: step 7/7.</text>
</comment>
<sequence>MTYHRTIHLSDTDAAGVVYFSSLLSICHEAYERELQLMGIDLKSLFLNSEIAIPIIHAEIDFYQPLFCGYNLRLDISITNYNNTGFSITYYVISELIPNKYSAIAQTTHVSIDINSRQRTSLAPSILNWLHKKSENMHK</sequence>
<dbReference type="InterPro" id="IPR029069">
    <property type="entry name" value="HotDog_dom_sf"/>
</dbReference>
<gene>
    <name evidence="3" type="ORF">ucyna2_00698</name>
</gene>
<name>A0A086CH38_9CHRO</name>
<evidence type="ECO:0000256" key="2">
    <source>
        <dbReference type="HAMAP-Rule" id="MF_02101"/>
    </source>
</evidence>
<dbReference type="eggNOG" id="COG0824">
    <property type="taxonomic scope" value="Bacteria"/>
</dbReference>
<protein>
    <recommendedName>
        <fullName evidence="2">1,4-dihydroxy-2-naphthoyl-CoA hydrolase</fullName>
        <shortName evidence="2">DHNA-CoA hydrolase</shortName>
        <ecNumber evidence="2">3.1.2.28</ecNumber>
    </recommendedName>
    <alternativeName>
        <fullName evidence="2">DHNA-CoA thioesterase</fullName>
    </alternativeName>
</protein>
<evidence type="ECO:0000256" key="1">
    <source>
        <dbReference type="ARBA" id="ARBA00022801"/>
    </source>
</evidence>